<dbReference type="InterPro" id="IPR016040">
    <property type="entry name" value="NAD(P)-bd_dom"/>
</dbReference>
<gene>
    <name evidence="2" type="ORF">SEMRO_722_G192950.1</name>
</gene>
<dbReference type="InterPro" id="IPR036291">
    <property type="entry name" value="NAD(P)-bd_dom_sf"/>
</dbReference>
<dbReference type="InterPro" id="IPR051606">
    <property type="entry name" value="Polyketide_Oxido-like"/>
</dbReference>
<dbReference type="AlphaFoldDB" id="A0A9N8E834"/>
<organism evidence="2 3">
    <name type="scientific">Seminavis robusta</name>
    <dbReference type="NCBI Taxonomy" id="568900"/>
    <lineage>
        <taxon>Eukaryota</taxon>
        <taxon>Sar</taxon>
        <taxon>Stramenopiles</taxon>
        <taxon>Ochrophyta</taxon>
        <taxon>Bacillariophyta</taxon>
        <taxon>Bacillariophyceae</taxon>
        <taxon>Bacillariophycidae</taxon>
        <taxon>Naviculales</taxon>
        <taxon>Naviculaceae</taxon>
        <taxon>Seminavis</taxon>
    </lineage>
</organism>
<reference evidence="2" key="1">
    <citation type="submission" date="2020-06" db="EMBL/GenBank/DDBJ databases">
        <authorList>
            <consortium name="Plant Systems Biology data submission"/>
        </authorList>
    </citation>
    <scope>NUCLEOTIDE SEQUENCE</scope>
    <source>
        <strain evidence="2">D6</strain>
    </source>
</reference>
<name>A0A9N8E834_9STRA</name>
<dbReference type="EMBL" id="CAICTM010000721">
    <property type="protein sequence ID" value="CAB9515550.1"/>
    <property type="molecule type" value="Genomic_DNA"/>
</dbReference>
<dbReference type="OrthoDB" id="419598at2759"/>
<proteinExistence type="predicted"/>
<evidence type="ECO:0000259" key="1">
    <source>
        <dbReference type="Pfam" id="PF13460"/>
    </source>
</evidence>
<feature type="domain" description="NAD(P)-binding" evidence="1">
    <location>
        <begin position="7"/>
        <end position="115"/>
    </location>
</feature>
<dbReference type="Proteomes" id="UP001153069">
    <property type="component" value="Unassembled WGS sequence"/>
</dbReference>
<dbReference type="Gene3D" id="3.40.50.720">
    <property type="entry name" value="NAD(P)-binding Rossmann-like Domain"/>
    <property type="match status" value="1"/>
</dbReference>
<dbReference type="SUPFAM" id="SSF51735">
    <property type="entry name" value="NAD(P)-binding Rossmann-fold domains"/>
    <property type="match status" value="1"/>
</dbReference>
<dbReference type="Pfam" id="PF13460">
    <property type="entry name" value="NAD_binding_10"/>
    <property type="match status" value="1"/>
</dbReference>
<dbReference type="GO" id="GO:0042602">
    <property type="term" value="F:riboflavin reductase (NADPH) activity"/>
    <property type="evidence" value="ECO:0007669"/>
    <property type="project" value="TreeGrafter"/>
</dbReference>
<sequence>MKVGLIGSTGKTGGWALEECLERGHTVTALVRTASKLAAYADKITIVEGDATESGSIQKLDDVDVIISTIGSPNKETLVVKKTAEALVEAFKSKSSAPRVIWMTSTGINEATDQAKSYPLIGKTPSQWFFGFGLFGWLQFKVLIPYVIGQELWDDMAHSETVIRENEDIVKKTTIVRPGNMWPVSEAATFSEEWRKEGGADLEYKLVGATDPPPGKWIGRKAIAKALVDLVEDSSRDGTSVSLFQ</sequence>
<dbReference type="GO" id="GO:0004074">
    <property type="term" value="F:biliverdin reductase [NAD(P)H] activity"/>
    <property type="evidence" value="ECO:0007669"/>
    <property type="project" value="TreeGrafter"/>
</dbReference>
<evidence type="ECO:0000313" key="2">
    <source>
        <dbReference type="EMBL" id="CAB9515550.1"/>
    </source>
</evidence>
<keyword evidence="3" id="KW-1185">Reference proteome</keyword>
<protein>
    <submittedName>
        <fullName evidence="2">NAD dependent epimerase dehydratase</fullName>
    </submittedName>
</protein>
<evidence type="ECO:0000313" key="3">
    <source>
        <dbReference type="Proteomes" id="UP001153069"/>
    </source>
</evidence>
<accession>A0A9N8E834</accession>
<dbReference type="PANTHER" id="PTHR43355:SF2">
    <property type="entry name" value="FLAVIN REDUCTASE (NADPH)"/>
    <property type="match status" value="1"/>
</dbReference>
<comment type="caution">
    <text evidence="2">The sequence shown here is derived from an EMBL/GenBank/DDBJ whole genome shotgun (WGS) entry which is preliminary data.</text>
</comment>
<dbReference type="PANTHER" id="PTHR43355">
    <property type="entry name" value="FLAVIN REDUCTASE (NADPH)"/>
    <property type="match status" value="1"/>
</dbReference>